<name>A0A8J4TGR0_9TREM</name>
<evidence type="ECO:0000256" key="4">
    <source>
        <dbReference type="ARBA" id="ARBA00020594"/>
    </source>
</evidence>
<comment type="subcellular location">
    <subcellularLocation>
        <location evidence="2">Cytoplasm</location>
    </subcellularLocation>
    <subcellularLocation>
        <location evidence="1">Nucleus</location>
    </subcellularLocation>
</comment>
<evidence type="ECO:0000256" key="6">
    <source>
        <dbReference type="ARBA" id="ARBA00022603"/>
    </source>
</evidence>
<evidence type="ECO:0000256" key="3">
    <source>
        <dbReference type="ARBA" id="ARBA00011914"/>
    </source>
</evidence>
<keyword evidence="6" id="KW-0489">Methyltransferase</keyword>
<evidence type="ECO:0000313" key="10">
    <source>
        <dbReference type="Proteomes" id="UP000748531"/>
    </source>
</evidence>
<sequence>MDTSRDVARGRWKLLANVVRENTKLISNHIISSVVSDKLFTVSAVSCCACVCAPAEGEKNHSSFRWIELVPHEIAHSPCFFNTHLSDRLRTLHLRLYTSILGANGENSDRLKERLHTLTGFDNTGNVSLWPSELLLAHTMFVPCLYPGLWELLGENRKSFKRVCELGAGMTGAAGLSVSLCPLLNPDYVLLTDGNRRCVDSLYATLAHHLTRITQERCGVRMEVIQLTWPHQMTSSVQLPLIHLSHSFQLIIASDCLFDTTGHSGLLELIDQLLCNDLSATFLAVAPLRGQTLMKFVSLVQLCDKWSLVRLEPNEYMSHELVAYMYEGVSEMEEKFIRDKFVGQLIVMRRILKV</sequence>
<dbReference type="EMBL" id="LUCH01001781">
    <property type="protein sequence ID" value="KAF5402492.1"/>
    <property type="molecule type" value="Genomic_DNA"/>
</dbReference>
<comment type="caution">
    <text evidence="9">The sequence shown here is derived from an EMBL/GenBank/DDBJ whole genome shotgun (WGS) entry which is preliminary data.</text>
</comment>
<dbReference type="Proteomes" id="UP000748531">
    <property type="component" value="Unassembled WGS sequence"/>
</dbReference>
<keyword evidence="8" id="KW-0539">Nucleus</keyword>
<dbReference type="GO" id="GO:0005634">
    <property type="term" value="C:nucleus"/>
    <property type="evidence" value="ECO:0007669"/>
    <property type="project" value="UniProtKB-SubCell"/>
</dbReference>
<dbReference type="InterPro" id="IPR029063">
    <property type="entry name" value="SAM-dependent_MTases_sf"/>
</dbReference>
<reference evidence="9" key="1">
    <citation type="submission" date="2019-05" db="EMBL/GenBank/DDBJ databases">
        <title>Annotation for the trematode Paragonimus heterotremus.</title>
        <authorList>
            <person name="Choi Y.-J."/>
        </authorList>
    </citation>
    <scope>NUCLEOTIDE SEQUENCE</scope>
    <source>
        <strain evidence="9">LC</strain>
    </source>
</reference>
<proteinExistence type="predicted"/>
<dbReference type="GO" id="GO:0018025">
    <property type="term" value="F:calmodulin-lysine N-methyltransferase activity"/>
    <property type="evidence" value="ECO:0007669"/>
    <property type="project" value="UniProtKB-EC"/>
</dbReference>
<dbReference type="InterPro" id="IPR019410">
    <property type="entry name" value="Methyltransf_16"/>
</dbReference>
<evidence type="ECO:0000313" key="9">
    <source>
        <dbReference type="EMBL" id="KAF5402492.1"/>
    </source>
</evidence>
<dbReference type="EC" id="2.1.1.60" evidence="3"/>
<dbReference type="GO" id="GO:0005737">
    <property type="term" value="C:cytoplasm"/>
    <property type="evidence" value="ECO:0007669"/>
    <property type="project" value="UniProtKB-SubCell"/>
</dbReference>
<protein>
    <recommendedName>
        <fullName evidence="4">Calmodulin-lysine N-methyltransferase</fullName>
        <ecNumber evidence="3">2.1.1.60</ecNumber>
    </recommendedName>
</protein>
<keyword evidence="7" id="KW-0808">Transferase</keyword>
<keyword evidence="10" id="KW-1185">Reference proteome</keyword>
<organism evidence="9 10">
    <name type="scientific">Paragonimus heterotremus</name>
    <dbReference type="NCBI Taxonomy" id="100268"/>
    <lineage>
        <taxon>Eukaryota</taxon>
        <taxon>Metazoa</taxon>
        <taxon>Spiralia</taxon>
        <taxon>Lophotrochozoa</taxon>
        <taxon>Platyhelminthes</taxon>
        <taxon>Trematoda</taxon>
        <taxon>Digenea</taxon>
        <taxon>Plagiorchiida</taxon>
        <taxon>Troglotremata</taxon>
        <taxon>Troglotrematidae</taxon>
        <taxon>Paragonimus</taxon>
    </lineage>
</organism>
<accession>A0A8J4TGR0</accession>
<dbReference type="InterPro" id="IPR025800">
    <property type="entry name" value="CaM-Lys-N-MeTrfase"/>
</dbReference>
<dbReference type="Pfam" id="PF10294">
    <property type="entry name" value="Methyltransf_16"/>
    <property type="match status" value="1"/>
</dbReference>
<gene>
    <name evidence="9" type="ORF">PHET_04085</name>
</gene>
<evidence type="ECO:0000256" key="8">
    <source>
        <dbReference type="ARBA" id="ARBA00023242"/>
    </source>
</evidence>
<evidence type="ECO:0000256" key="7">
    <source>
        <dbReference type="ARBA" id="ARBA00022679"/>
    </source>
</evidence>
<keyword evidence="5" id="KW-0963">Cytoplasm</keyword>
<dbReference type="PANTHER" id="PTHR13539:SF3">
    <property type="entry name" value="CALMODULIN-LYSINE N-METHYLTRANSFERASE"/>
    <property type="match status" value="1"/>
</dbReference>
<evidence type="ECO:0000256" key="1">
    <source>
        <dbReference type="ARBA" id="ARBA00004123"/>
    </source>
</evidence>
<dbReference type="PANTHER" id="PTHR13539">
    <property type="entry name" value="CALMODULIN-LYSINE N-METHYLTRANSFERASE"/>
    <property type="match status" value="1"/>
</dbReference>
<dbReference type="Gene3D" id="3.40.50.150">
    <property type="entry name" value="Vaccinia Virus protein VP39"/>
    <property type="match status" value="1"/>
</dbReference>
<evidence type="ECO:0000256" key="2">
    <source>
        <dbReference type="ARBA" id="ARBA00004496"/>
    </source>
</evidence>
<dbReference type="OrthoDB" id="413520at2759"/>
<dbReference type="GO" id="GO:0032259">
    <property type="term" value="P:methylation"/>
    <property type="evidence" value="ECO:0007669"/>
    <property type="project" value="UniProtKB-KW"/>
</dbReference>
<evidence type="ECO:0000256" key="5">
    <source>
        <dbReference type="ARBA" id="ARBA00022490"/>
    </source>
</evidence>
<dbReference type="AlphaFoldDB" id="A0A8J4TGR0"/>